<keyword evidence="1" id="KW-0472">Membrane</keyword>
<dbReference type="NCBIfam" id="NF033493">
    <property type="entry name" value="MetS_like_NSS"/>
    <property type="match status" value="1"/>
</dbReference>
<keyword evidence="1" id="KW-0812">Transmembrane</keyword>
<evidence type="ECO:0000313" key="3">
    <source>
        <dbReference type="Proteomes" id="UP000235703"/>
    </source>
</evidence>
<evidence type="ECO:0008006" key="4">
    <source>
        <dbReference type="Google" id="ProtNLM"/>
    </source>
</evidence>
<dbReference type="Pfam" id="PF16951">
    <property type="entry name" value="MaAIMP_sms"/>
    <property type="match status" value="1"/>
</dbReference>
<sequence>MTPEALIMMVLALFIVWGGLVASLVHLKGHPDEMGHEDII</sequence>
<dbReference type="AlphaFoldDB" id="A0A2N6PHN3"/>
<dbReference type="InterPro" id="IPR031596">
    <property type="entry name" value="MaAIMP_sms"/>
</dbReference>
<name>A0A2N6PHN3_9MICO</name>
<reference evidence="2 3" key="1">
    <citation type="submission" date="2017-09" db="EMBL/GenBank/DDBJ databases">
        <title>Bacterial strain isolated from the female urinary microbiota.</title>
        <authorList>
            <person name="Thomas-White K."/>
            <person name="Kumar N."/>
            <person name="Forster S."/>
            <person name="Putonti C."/>
            <person name="Lawley T."/>
            <person name="Wolfe A.J."/>
        </authorList>
    </citation>
    <scope>NUCLEOTIDE SEQUENCE [LARGE SCALE GENOMIC DNA]</scope>
    <source>
        <strain evidence="2 3">UMB0680</strain>
    </source>
</reference>
<comment type="caution">
    <text evidence="2">The sequence shown here is derived from an EMBL/GenBank/DDBJ whole genome shotgun (WGS) entry which is preliminary data.</text>
</comment>
<accession>A0A2N6PHN3</accession>
<evidence type="ECO:0000313" key="2">
    <source>
        <dbReference type="EMBL" id="PMB98202.1"/>
    </source>
</evidence>
<proteinExistence type="predicted"/>
<dbReference type="Proteomes" id="UP000235703">
    <property type="component" value="Unassembled WGS sequence"/>
</dbReference>
<dbReference type="RefSeq" id="WP_102161998.1">
    <property type="nucleotide sequence ID" value="NZ_JALXLX010000004.1"/>
</dbReference>
<gene>
    <name evidence="2" type="ORF">CJ198_07495</name>
</gene>
<evidence type="ECO:0000256" key="1">
    <source>
        <dbReference type="SAM" id="Phobius"/>
    </source>
</evidence>
<keyword evidence="3" id="KW-1185">Reference proteome</keyword>
<dbReference type="OrthoDB" id="6712920at2"/>
<keyword evidence="1" id="KW-1133">Transmembrane helix</keyword>
<protein>
    <recommendedName>
        <fullName evidence="4">Methionine/alanine importer small subunit</fullName>
    </recommendedName>
</protein>
<feature type="transmembrane region" description="Helical" evidence="1">
    <location>
        <begin position="6"/>
        <end position="27"/>
    </location>
</feature>
<dbReference type="EMBL" id="PNFZ01000003">
    <property type="protein sequence ID" value="PMB98202.1"/>
    <property type="molecule type" value="Genomic_DNA"/>
</dbReference>
<organism evidence="2 3">
    <name type="scientific">Brevibacterium luteolum</name>
    <dbReference type="NCBI Taxonomy" id="199591"/>
    <lineage>
        <taxon>Bacteria</taxon>
        <taxon>Bacillati</taxon>
        <taxon>Actinomycetota</taxon>
        <taxon>Actinomycetes</taxon>
        <taxon>Micrococcales</taxon>
        <taxon>Brevibacteriaceae</taxon>
        <taxon>Brevibacterium</taxon>
    </lineage>
</organism>